<keyword evidence="11" id="KW-1185">Reference proteome</keyword>
<feature type="transmembrane region" description="Helical" evidence="9">
    <location>
        <begin position="183"/>
        <end position="201"/>
    </location>
</feature>
<proteinExistence type="inferred from homology"/>
<keyword evidence="7 9" id="KW-0472">Membrane</keyword>
<feature type="transmembrane region" description="Helical" evidence="9">
    <location>
        <begin position="65"/>
        <end position="84"/>
    </location>
</feature>
<comment type="subcellular location">
    <subcellularLocation>
        <location evidence="1">Cell membrane</location>
        <topology evidence="1">Multi-pass membrane protein</topology>
    </subcellularLocation>
</comment>
<evidence type="ECO:0000256" key="6">
    <source>
        <dbReference type="ARBA" id="ARBA00022989"/>
    </source>
</evidence>
<protein>
    <submittedName>
        <fullName evidence="10">Predicted branched-chain amino acid permease (Azaleucine resistance)</fullName>
    </submittedName>
</protein>
<evidence type="ECO:0000256" key="1">
    <source>
        <dbReference type="ARBA" id="ARBA00004651"/>
    </source>
</evidence>
<feature type="transmembrane region" description="Helical" evidence="9">
    <location>
        <begin position="104"/>
        <end position="122"/>
    </location>
</feature>
<keyword evidence="6 9" id="KW-1133">Transmembrane helix</keyword>
<dbReference type="RefSeq" id="WP_073388121.1">
    <property type="nucleotide sequence ID" value="NZ_FQXK01000020.1"/>
</dbReference>
<evidence type="ECO:0000313" key="10">
    <source>
        <dbReference type="EMBL" id="SHI25322.1"/>
    </source>
</evidence>
<feature type="transmembrane region" description="Helical" evidence="9">
    <location>
        <begin position="21"/>
        <end position="45"/>
    </location>
</feature>
<dbReference type="AlphaFoldDB" id="A0A1M5ZMD5"/>
<name>A0A1M5ZMD5_BUTFI</name>
<gene>
    <name evidence="10" type="ORF">SAMN02745229_02431</name>
</gene>
<feature type="transmembrane region" description="Helical" evidence="9">
    <location>
        <begin position="128"/>
        <end position="150"/>
    </location>
</feature>
<evidence type="ECO:0000256" key="9">
    <source>
        <dbReference type="SAM" id="Phobius"/>
    </source>
</evidence>
<feature type="region of interest" description="Disordered" evidence="8">
    <location>
        <begin position="234"/>
        <end position="270"/>
    </location>
</feature>
<dbReference type="InterPro" id="IPR011606">
    <property type="entry name" value="Brnchd-chn_aa_trnsp_permease"/>
</dbReference>
<comment type="similarity">
    <text evidence="2">Belongs to the AzlC family.</text>
</comment>
<evidence type="ECO:0000256" key="4">
    <source>
        <dbReference type="ARBA" id="ARBA00022475"/>
    </source>
</evidence>
<dbReference type="OrthoDB" id="3177005at2"/>
<evidence type="ECO:0000256" key="8">
    <source>
        <dbReference type="SAM" id="MobiDB-lite"/>
    </source>
</evidence>
<feature type="transmembrane region" description="Helical" evidence="9">
    <location>
        <begin position="213"/>
        <end position="231"/>
    </location>
</feature>
<evidence type="ECO:0000256" key="3">
    <source>
        <dbReference type="ARBA" id="ARBA00022448"/>
    </source>
</evidence>
<keyword evidence="4" id="KW-1003">Cell membrane</keyword>
<feature type="transmembrane region" description="Helical" evidence="9">
    <location>
        <begin position="157"/>
        <end position="177"/>
    </location>
</feature>
<evidence type="ECO:0000256" key="7">
    <source>
        <dbReference type="ARBA" id="ARBA00023136"/>
    </source>
</evidence>
<reference evidence="11" key="1">
    <citation type="submission" date="2016-11" db="EMBL/GenBank/DDBJ databases">
        <authorList>
            <person name="Varghese N."/>
            <person name="Submissions S."/>
        </authorList>
    </citation>
    <scope>NUCLEOTIDE SEQUENCE [LARGE SCALE GENOMIC DNA]</scope>
    <source>
        <strain evidence="11">DSM 3071</strain>
    </source>
</reference>
<dbReference type="STRING" id="1121131.SAMN02745229_02431"/>
<dbReference type="Pfam" id="PF03591">
    <property type="entry name" value="AzlC"/>
    <property type="match status" value="1"/>
</dbReference>
<feature type="compositionally biased region" description="Basic and acidic residues" evidence="8">
    <location>
        <begin position="255"/>
        <end position="270"/>
    </location>
</feature>
<dbReference type="Proteomes" id="UP000184278">
    <property type="component" value="Unassembled WGS sequence"/>
</dbReference>
<dbReference type="PANTHER" id="PTHR34979">
    <property type="entry name" value="INNER MEMBRANE PROTEIN YGAZ"/>
    <property type="match status" value="1"/>
</dbReference>
<dbReference type="GO" id="GO:0005886">
    <property type="term" value="C:plasma membrane"/>
    <property type="evidence" value="ECO:0007669"/>
    <property type="project" value="UniProtKB-SubCell"/>
</dbReference>
<dbReference type="GeneID" id="89510768"/>
<evidence type="ECO:0000256" key="2">
    <source>
        <dbReference type="ARBA" id="ARBA00010735"/>
    </source>
</evidence>
<dbReference type="GO" id="GO:1903785">
    <property type="term" value="P:L-valine transmembrane transport"/>
    <property type="evidence" value="ECO:0007669"/>
    <property type="project" value="TreeGrafter"/>
</dbReference>
<evidence type="ECO:0000313" key="11">
    <source>
        <dbReference type="Proteomes" id="UP000184278"/>
    </source>
</evidence>
<accession>A0A1M5ZMD5</accession>
<dbReference type="EMBL" id="FQXK01000020">
    <property type="protein sequence ID" value="SHI25322.1"/>
    <property type="molecule type" value="Genomic_DNA"/>
</dbReference>
<keyword evidence="3" id="KW-0813">Transport</keyword>
<sequence length="270" mass="28706">MDNTSEYRRGLKHGIPICTGYIAVSFAFGIAASNKGLTTLQAVIMSITNVTSAGQYASLDAIRDGVSLVEMAILQLIINLRYMLMSTALTQKLSPRTGILHRMAIAYGVTDEIFALSVLGKGELKPAYSYGLISISIFGWVLGTFLGAFAGQILPPLLIACLGLAIYGMFIAIIIPPARDNKAVLAVVISAMLFSCIMTFAPVLKSVKSGMRIIIVTLIISIAAAIIAPVGEEKDKNADVVEEDGEAEGNSSDSVEARDSDVIDNKKKEA</sequence>
<evidence type="ECO:0000256" key="5">
    <source>
        <dbReference type="ARBA" id="ARBA00022692"/>
    </source>
</evidence>
<organism evidence="10 11">
    <name type="scientific">Butyrivibrio fibrisolvens DSM 3071</name>
    <dbReference type="NCBI Taxonomy" id="1121131"/>
    <lineage>
        <taxon>Bacteria</taxon>
        <taxon>Bacillati</taxon>
        <taxon>Bacillota</taxon>
        <taxon>Clostridia</taxon>
        <taxon>Lachnospirales</taxon>
        <taxon>Lachnospiraceae</taxon>
        <taxon>Butyrivibrio</taxon>
    </lineage>
</organism>
<keyword evidence="5 9" id="KW-0812">Transmembrane</keyword>
<dbReference type="PANTHER" id="PTHR34979:SF1">
    <property type="entry name" value="INNER MEMBRANE PROTEIN YGAZ"/>
    <property type="match status" value="1"/>
</dbReference>